<evidence type="ECO:0000256" key="1">
    <source>
        <dbReference type="SAM" id="SignalP"/>
    </source>
</evidence>
<keyword evidence="1" id="KW-0732">Signal</keyword>
<gene>
    <name evidence="2" type="ORF">EGW08_021682</name>
</gene>
<proteinExistence type="predicted"/>
<evidence type="ECO:0000313" key="2">
    <source>
        <dbReference type="EMBL" id="RUS70553.1"/>
    </source>
</evidence>
<evidence type="ECO:0000313" key="3">
    <source>
        <dbReference type="Proteomes" id="UP000271974"/>
    </source>
</evidence>
<keyword evidence="3" id="KW-1185">Reference proteome</keyword>
<organism evidence="2 3">
    <name type="scientific">Elysia chlorotica</name>
    <name type="common">Eastern emerald elysia</name>
    <name type="synonym">Sea slug</name>
    <dbReference type="NCBI Taxonomy" id="188477"/>
    <lineage>
        <taxon>Eukaryota</taxon>
        <taxon>Metazoa</taxon>
        <taxon>Spiralia</taxon>
        <taxon>Lophotrochozoa</taxon>
        <taxon>Mollusca</taxon>
        <taxon>Gastropoda</taxon>
        <taxon>Heterobranchia</taxon>
        <taxon>Euthyneura</taxon>
        <taxon>Panpulmonata</taxon>
        <taxon>Sacoglossa</taxon>
        <taxon>Placobranchoidea</taxon>
        <taxon>Plakobranchidae</taxon>
        <taxon>Elysia</taxon>
    </lineage>
</organism>
<feature type="signal peptide" evidence="1">
    <location>
        <begin position="1"/>
        <end position="18"/>
    </location>
</feature>
<accession>A0A3S1H1W4</accession>
<dbReference type="AlphaFoldDB" id="A0A3S1H1W4"/>
<dbReference type="SUPFAM" id="SSF56436">
    <property type="entry name" value="C-type lectin-like"/>
    <property type="match status" value="1"/>
</dbReference>
<name>A0A3S1H1W4_ELYCH</name>
<protein>
    <recommendedName>
        <fullName evidence="4">C-type lectin domain-containing protein</fullName>
    </recommendedName>
</protein>
<dbReference type="Proteomes" id="UP000271974">
    <property type="component" value="Unassembled WGS sequence"/>
</dbReference>
<feature type="chain" id="PRO_5018571027" description="C-type lectin domain-containing protein" evidence="1">
    <location>
        <begin position="19"/>
        <end position="124"/>
    </location>
</feature>
<comment type="caution">
    <text evidence="2">The sequence shown here is derived from an EMBL/GenBank/DDBJ whole genome shotgun (WGS) entry which is preliminary data.</text>
</comment>
<sequence>MLALQRFAFPIILSFISSAFEQGQIRPPRNSNPQSGANFVCPSGSEYNARFKMCLQKYLDLKPWRTARKKCRSHGGDLLTILNEEMNQALYGIYVSYLELMMYNNISYYSLMIKSYQQIEILTL</sequence>
<reference evidence="2 3" key="1">
    <citation type="submission" date="2019-01" db="EMBL/GenBank/DDBJ databases">
        <title>A draft genome assembly of the solar-powered sea slug Elysia chlorotica.</title>
        <authorList>
            <person name="Cai H."/>
            <person name="Li Q."/>
            <person name="Fang X."/>
            <person name="Li J."/>
            <person name="Curtis N.E."/>
            <person name="Altenburger A."/>
            <person name="Shibata T."/>
            <person name="Feng M."/>
            <person name="Maeda T."/>
            <person name="Schwartz J.A."/>
            <person name="Shigenobu S."/>
            <person name="Lundholm N."/>
            <person name="Nishiyama T."/>
            <person name="Yang H."/>
            <person name="Hasebe M."/>
            <person name="Li S."/>
            <person name="Pierce S.K."/>
            <person name="Wang J."/>
        </authorList>
    </citation>
    <scope>NUCLEOTIDE SEQUENCE [LARGE SCALE GENOMIC DNA]</scope>
    <source>
        <strain evidence="2">EC2010</strain>
        <tissue evidence="2">Whole organism of an adult</tissue>
    </source>
</reference>
<evidence type="ECO:0008006" key="4">
    <source>
        <dbReference type="Google" id="ProtNLM"/>
    </source>
</evidence>
<dbReference type="CDD" id="cd00037">
    <property type="entry name" value="CLECT"/>
    <property type="match status" value="1"/>
</dbReference>
<dbReference type="InterPro" id="IPR016187">
    <property type="entry name" value="CTDL_fold"/>
</dbReference>
<dbReference type="OrthoDB" id="6162582at2759"/>
<dbReference type="Gene3D" id="3.10.100.10">
    <property type="entry name" value="Mannose-Binding Protein A, subunit A"/>
    <property type="match status" value="1"/>
</dbReference>
<dbReference type="EMBL" id="RQTK01001382">
    <property type="protein sequence ID" value="RUS70553.1"/>
    <property type="molecule type" value="Genomic_DNA"/>
</dbReference>
<dbReference type="InterPro" id="IPR016186">
    <property type="entry name" value="C-type_lectin-like/link_sf"/>
</dbReference>